<feature type="signal peptide" evidence="4">
    <location>
        <begin position="1"/>
        <end position="30"/>
    </location>
</feature>
<comment type="caution">
    <text evidence="6">The sequence shown here is derived from an EMBL/GenBank/DDBJ whole genome shotgun (WGS) entry which is preliminary data.</text>
</comment>
<keyword evidence="4" id="KW-0732">Signal</keyword>
<dbReference type="SUPFAM" id="SSF47027">
    <property type="entry name" value="Acyl-CoA binding protein"/>
    <property type="match status" value="1"/>
</dbReference>
<dbReference type="GO" id="GO:0000062">
    <property type="term" value="F:fatty-acyl-CoA binding"/>
    <property type="evidence" value="ECO:0007669"/>
    <property type="project" value="InterPro"/>
</dbReference>
<protein>
    <submittedName>
        <fullName evidence="6">Acyl-CoA-binding domain-containing protein 3</fullName>
    </submittedName>
</protein>
<evidence type="ECO:0000256" key="2">
    <source>
        <dbReference type="ARBA" id="ARBA00023121"/>
    </source>
</evidence>
<dbReference type="PANTHER" id="PTHR23310:SF122">
    <property type="entry name" value="ACYL-COA-BINDING DOMAIN-CONTAINING PROTEIN 3"/>
    <property type="match status" value="1"/>
</dbReference>
<gene>
    <name evidence="6" type="ORF">CJ030_MR8G002829</name>
</gene>
<keyword evidence="2" id="KW-0446">Lipid-binding</keyword>
<dbReference type="PROSITE" id="PS51228">
    <property type="entry name" value="ACB_2"/>
    <property type="match status" value="1"/>
</dbReference>
<proteinExistence type="inferred from homology"/>
<dbReference type="AlphaFoldDB" id="A0A6A1UU70"/>
<evidence type="ECO:0000313" key="6">
    <source>
        <dbReference type="EMBL" id="KAB1204024.1"/>
    </source>
</evidence>
<dbReference type="GO" id="GO:0006631">
    <property type="term" value="P:fatty acid metabolic process"/>
    <property type="evidence" value="ECO:0007669"/>
    <property type="project" value="TreeGrafter"/>
</dbReference>
<evidence type="ECO:0000256" key="1">
    <source>
        <dbReference type="ARBA" id="ARBA00005567"/>
    </source>
</evidence>
<feature type="compositionally biased region" description="Polar residues" evidence="3">
    <location>
        <begin position="377"/>
        <end position="388"/>
    </location>
</feature>
<sequence>MELFQELFLTASLALLLSFLVAKLVSMALAGDAWHHESRLKSGRNVGEELTMEELRFGERLTVPGYESERKVHEVIEEAAPGKVDEFKGESIQAEEIVKITHRAELGEELLEGGLKGEPKDKNLQEIVGLAEKLSGEIIEESGTVEKSLESRVDGESSAEKEVVPESEGDSLAVEKRLESIPDGESSTEKEVVPESEEHSVNVEKGVERRMEVESAPEKEVVPESEEIGRVVEREVREKVEEKEVSFDSEEDDWEGIERSELEKAFVAAAKFVLESASGGKEDLLATAGVGSDVQMDLYGLHKIATEGPCRDPQPMALKLSARAKWNAWQRLGQMSPELAMEQYIKLLSDRVPGWIEGKFASDVDEEAGISNTFASDLTTFSHHQPNNIDEREPEHKTEAEGGDWTGGSNFEERAKE</sequence>
<name>A0A6A1UU70_9ROSI</name>
<feature type="compositionally biased region" description="Basic and acidic residues" evidence="3">
    <location>
        <begin position="147"/>
        <end position="164"/>
    </location>
</feature>
<feature type="region of interest" description="Disordered" evidence="3">
    <location>
        <begin position="377"/>
        <end position="417"/>
    </location>
</feature>
<dbReference type="Pfam" id="PF00887">
    <property type="entry name" value="ACBP"/>
    <property type="match status" value="1"/>
</dbReference>
<dbReference type="InterPro" id="IPR000582">
    <property type="entry name" value="Acyl-CoA-binding_protein"/>
</dbReference>
<dbReference type="InterPro" id="IPR014352">
    <property type="entry name" value="FERM/acyl-CoA-bd_prot_sf"/>
</dbReference>
<dbReference type="EMBL" id="RXIC02000026">
    <property type="protein sequence ID" value="KAB1204024.1"/>
    <property type="molecule type" value="Genomic_DNA"/>
</dbReference>
<comment type="similarity">
    <text evidence="1">Belongs to the ACBP family.</text>
</comment>
<keyword evidence="7" id="KW-1185">Reference proteome</keyword>
<dbReference type="PANTHER" id="PTHR23310">
    <property type="entry name" value="ACYL-COA-BINDING PROTEIN, ACBP"/>
    <property type="match status" value="1"/>
</dbReference>
<feature type="domain" description="ACB" evidence="5">
    <location>
        <begin position="262"/>
        <end position="357"/>
    </location>
</feature>
<dbReference type="Proteomes" id="UP000516437">
    <property type="component" value="Chromosome 8"/>
</dbReference>
<evidence type="ECO:0000259" key="5">
    <source>
        <dbReference type="PROSITE" id="PS51228"/>
    </source>
</evidence>
<dbReference type="OrthoDB" id="71307at2759"/>
<feature type="region of interest" description="Disordered" evidence="3">
    <location>
        <begin position="142"/>
        <end position="202"/>
    </location>
</feature>
<reference evidence="6 7" key="1">
    <citation type="journal article" date="2019" name="Plant Biotechnol. J.">
        <title>The red bayberry genome and genetic basis of sex determination.</title>
        <authorList>
            <person name="Jia H.M."/>
            <person name="Jia H.J."/>
            <person name="Cai Q.L."/>
            <person name="Wang Y."/>
            <person name="Zhao H.B."/>
            <person name="Yang W.F."/>
            <person name="Wang G.Y."/>
            <person name="Li Y.H."/>
            <person name="Zhan D.L."/>
            <person name="Shen Y.T."/>
            <person name="Niu Q.F."/>
            <person name="Chang L."/>
            <person name="Qiu J."/>
            <person name="Zhao L."/>
            <person name="Xie H.B."/>
            <person name="Fu W.Y."/>
            <person name="Jin J."/>
            <person name="Li X.W."/>
            <person name="Jiao Y."/>
            <person name="Zhou C.C."/>
            <person name="Tu T."/>
            <person name="Chai C.Y."/>
            <person name="Gao J.L."/>
            <person name="Fan L.J."/>
            <person name="van de Weg E."/>
            <person name="Wang J.Y."/>
            <person name="Gao Z.S."/>
        </authorList>
    </citation>
    <scope>NUCLEOTIDE SEQUENCE [LARGE SCALE GENOMIC DNA]</scope>
    <source>
        <tissue evidence="6">Leaves</tissue>
    </source>
</reference>
<feature type="chain" id="PRO_5025467695" evidence="4">
    <location>
        <begin position="31"/>
        <end position="417"/>
    </location>
</feature>
<organism evidence="6 7">
    <name type="scientific">Morella rubra</name>
    <name type="common">Chinese bayberry</name>
    <dbReference type="NCBI Taxonomy" id="262757"/>
    <lineage>
        <taxon>Eukaryota</taxon>
        <taxon>Viridiplantae</taxon>
        <taxon>Streptophyta</taxon>
        <taxon>Embryophyta</taxon>
        <taxon>Tracheophyta</taxon>
        <taxon>Spermatophyta</taxon>
        <taxon>Magnoliopsida</taxon>
        <taxon>eudicotyledons</taxon>
        <taxon>Gunneridae</taxon>
        <taxon>Pentapetalae</taxon>
        <taxon>rosids</taxon>
        <taxon>fabids</taxon>
        <taxon>Fagales</taxon>
        <taxon>Myricaceae</taxon>
        <taxon>Morella</taxon>
    </lineage>
</organism>
<feature type="compositionally biased region" description="Basic and acidic residues" evidence="3">
    <location>
        <begin position="389"/>
        <end position="400"/>
    </location>
</feature>
<evidence type="ECO:0000313" key="7">
    <source>
        <dbReference type="Proteomes" id="UP000516437"/>
    </source>
</evidence>
<dbReference type="Gene3D" id="1.20.80.10">
    <property type="match status" value="1"/>
</dbReference>
<dbReference type="InterPro" id="IPR035984">
    <property type="entry name" value="Acyl-CoA-binding_sf"/>
</dbReference>
<evidence type="ECO:0000256" key="4">
    <source>
        <dbReference type="SAM" id="SignalP"/>
    </source>
</evidence>
<feature type="compositionally biased region" description="Basic and acidic residues" evidence="3">
    <location>
        <begin position="187"/>
        <end position="202"/>
    </location>
</feature>
<evidence type="ECO:0000256" key="3">
    <source>
        <dbReference type="SAM" id="MobiDB-lite"/>
    </source>
</evidence>
<accession>A0A6A1UU70</accession>
<dbReference type="SMR" id="A0A6A1UU70"/>